<proteinExistence type="predicted"/>
<dbReference type="EMBL" id="JBHMBC010000013">
    <property type="protein sequence ID" value="MFB9819655.1"/>
    <property type="molecule type" value="Genomic_DNA"/>
</dbReference>
<evidence type="ECO:0000313" key="2">
    <source>
        <dbReference type="Proteomes" id="UP001589702"/>
    </source>
</evidence>
<accession>A0ABV5XZR7</accession>
<name>A0ABV5XZR7_ARTRM</name>
<comment type="caution">
    <text evidence="1">The sequence shown here is derived from an EMBL/GenBank/DDBJ whole genome shotgun (WGS) entry which is preliminary data.</text>
</comment>
<organism evidence="1 2">
    <name type="scientific">Arthrobacter ramosus</name>
    <dbReference type="NCBI Taxonomy" id="1672"/>
    <lineage>
        <taxon>Bacteria</taxon>
        <taxon>Bacillati</taxon>
        <taxon>Actinomycetota</taxon>
        <taxon>Actinomycetes</taxon>
        <taxon>Micrococcales</taxon>
        <taxon>Micrococcaceae</taxon>
        <taxon>Arthrobacter</taxon>
    </lineage>
</organism>
<keyword evidence="2" id="KW-1185">Reference proteome</keyword>
<sequence>MSGTAGLAAADTEGVFMTCPLLCAGVRLVHYADKASAAPHDTLAYSAWIINDSGEELTDVALVLRSFTNAGMEDLKYASGPSILTFGPVPPGGETELVFTYVVTENDQRHAGELISAMAVQAVTASGARLWDEHDAITPISLPS</sequence>
<reference evidence="1 2" key="1">
    <citation type="submission" date="2024-09" db="EMBL/GenBank/DDBJ databases">
        <authorList>
            <person name="Sun Q."/>
            <person name="Mori K."/>
        </authorList>
    </citation>
    <scope>NUCLEOTIDE SEQUENCE [LARGE SCALE GENOMIC DNA]</scope>
    <source>
        <strain evidence="1 2">JCM 1334</strain>
    </source>
</reference>
<dbReference type="RefSeq" id="WP_344788982.1">
    <property type="nucleotide sequence ID" value="NZ_BAAAWN010000001.1"/>
</dbReference>
<protein>
    <recommendedName>
        <fullName evidence="3">Lipoprotein</fullName>
    </recommendedName>
</protein>
<gene>
    <name evidence="1" type="ORF">ACFFP1_09095</name>
</gene>
<dbReference type="Proteomes" id="UP001589702">
    <property type="component" value="Unassembled WGS sequence"/>
</dbReference>
<evidence type="ECO:0000313" key="1">
    <source>
        <dbReference type="EMBL" id="MFB9819655.1"/>
    </source>
</evidence>
<evidence type="ECO:0008006" key="3">
    <source>
        <dbReference type="Google" id="ProtNLM"/>
    </source>
</evidence>